<gene>
    <name evidence="1" type="ORF">NCTC11801_01536</name>
</gene>
<dbReference type="Proteomes" id="UP000254208">
    <property type="component" value="Unassembled WGS sequence"/>
</dbReference>
<organism evidence="1 2">
    <name type="scientific">Providencia rettgeri</name>
    <dbReference type="NCBI Taxonomy" id="587"/>
    <lineage>
        <taxon>Bacteria</taxon>
        <taxon>Pseudomonadati</taxon>
        <taxon>Pseudomonadota</taxon>
        <taxon>Gammaproteobacteria</taxon>
        <taxon>Enterobacterales</taxon>
        <taxon>Morganellaceae</taxon>
        <taxon>Providencia</taxon>
    </lineage>
</organism>
<evidence type="ECO:0000313" key="1">
    <source>
        <dbReference type="EMBL" id="SUC30606.1"/>
    </source>
</evidence>
<proteinExistence type="predicted"/>
<name>A0A379FPI8_PRORE</name>
<dbReference type="EMBL" id="UGTZ01000001">
    <property type="protein sequence ID" value="SUC30606.1"/>
    <property type="molecule type" value="Genomic_DNA"/>
</dbReference>
<accession>A0A379FPI8</accession>
<reference evidence="1 2" key="1">
    <citation type="submission" date="2018-06" db="EMBL/GenBank/DDBJ databases">
        <authorList>
            <consortium name="Pathogen Informatics"/>
            <person name="Doyle S."/>
        </authorList>
    </citation>
    <scope>NUCLEOTIDE SEQUENCE [LARGE SCALE GENOMIC DNA]</scope>
    <source>
        <strain evidence="1 2">NCTC11801</strain>
    </source>
</reference>
<sequence length="77" mass="9253">MCTSLLEVEPVQVLDTSKTYLCELLIREKIDFYFSDIMRDKRLFMHKNSKNNEIDYREIAIQLKKEFMNIFSINQAV</sequence>
<protein>
    <submittedName>
        <fullName evidence="1">Uncharacterized protein</fullName>
    </submittedName>
</protein>
<evidence type="ECO:0000313" key="2">
    <source>
        <dbReference type="Proteomes" id="UP000254208"/>
    </source>
</evidence>
<dbReference type="AlphaFoldDB" id="A0A379FPI8"/>